<comment type="caution">
    <text evidence="1">The sequence shown here is derived from an EMBL/GenBank/DDBJ whole genome shotgun (WGS) entry which is preliminary data.</text>
</comment>
<gene>
    <name evidence="1" type="ORF">Sradi_7001300</name>
</gene>
<reference evidence="1" key="1">
    <citation type="submission" date="2020-06" db="EMBL/GenBank/DDBJ databases">
        <authorList>
            <person name="Li T."/>
            <person name="Hu X."/>
            <person name="Zhang T."/>
            <person name="Song X."/>
            <person name="Zhang H."/>
            <person name="Dai N."/>
            <person name="Sheng W."/>
            <person name="Hou X."/>
            <person name="Wei L."/>
        </authorList>
    </citation>
    <scope>NUCLEOTIDE SEQUENCE</scope>
    <source>
        <strain evidence="1">G02</strain>
        <tissue evidence="1">Leaf</tissue>
    </source>
</reference>
<dbReference type="AlphaFoldDB" id="A0AAW2JD41"/>
<protein>
    <submittedName>
        <fullName evidence="1">Uncharacterized protein</fullName>
    </submittedName>
</protein>
<proteinExistence type="predicted"/>
<organism evidence="1">
    <name type="scientific">Sesamum radiatum</name>
    <name type="common">Black benniseed</name>
    <dbReference type="NCBI Taxonomy" id="300843"/>
    <lineage>
        <taxon>Eukaryota</taxon>
        <taxon>Viridiplantae</taxon>
        <taxon>Streptophyta</taxon>
        <taxon>Embryophyta</taxon>
        <taxon>Tracheophyta</taxon>
        <taxon>Spermatophyta</taxon>
        <taxon>Magnoliopsida</taxon>
        <taxon>eudicotyledons</taxon>
        <taxon>Gunneridae</taxon>
        <taxon>Pentapetalae</taxon>
        <taxon>asterids</taxon>
        <taxon>lamiids</taxon>
        <taxon>Lamiales</taxon>
        <taxon>Pedaliaceae</taxon>
        <taxon>Sesamum</taxon>
    </lineage>
</organism>
<dbReference type="EMBL" id="JACGWJ010000461">
    <property type="protein sequence ID" value="KAL0292138.1"/>
    <property type="molecule type" value="Genomic_DNA"/>
</dbReference>
<name>A0AAW2JD41_SESRA</name>
<sequence>MKRPIFLIRPITKDDVKTAVFDIEEDRAPGPDGYSSGFFKAAWPVVGEEITAAVMDFFTTGRLLKQVNATLITLIPKDINSAGSPLVVH</sequence>
<evidence type="ECO:0000313" key="1">
    <source>
        <dbReference type="EMBL" id="KAL0292138.1"/>
    </source>
</evidence>
<reference evidence="1" key="2">
    <citation type="journal article" date="2024" name="Plant">
        <title>Genomic evolution and insights into agronomic trait innovations of Sesamum species.</title>
        <authorList>
            <person name="Miao H."/>
            <person name="Wang L."/>
            <person name="Qu L."/>
            <person name="Liu H."/>
            <person name="Sun Y."/>
            <person name="Le M."/>
            <person name="Wang Q."/>
            <person name="Wei S."/>
            <person name="Zheng Y."/>
            <person name="Lin W."/>
            <person name="Duan Y."/>
            <person name="Cao H."/>
            <person name="Xiong S."/>
            <person name="Wang X."/>
            <person name="Wei L."/>
            <person name="Li C."/>
            <person name="Ma Q."/>
            <person name="Ju M."/>
            <person name="Zhao R."/>
            <person name="Li G."/>
            <person name="Mu C."/>
            <person name="Tian Q."/>
            <person name="Mei H."/>
            <person name="Zhang T."/>
            <person name="Gao T."/>
            <person name="Zhang H."/>
        </authorList>
    </citation>
    <scope>NUCLEOTIDE SEQUENCE</scope>
    <source>
        <strain evidence="1">G02</strain>
    </source>
</reference>
<accession>A0AAW2JD41</accession>